<dbReference type="InParanoid" id="W0RNQ4"/>
<reference evidence="3 4" key="1">
    <citation type="journal article" date="2014" name="Genome Announc.">
        <title>Genome Sequence and Methylome of Soil Bacterium Gemmatirosa kalamazoonensis KBS708T, a Member of the Rarely Cultivated Gemmatimonadetes Phylum.</title>
        <authorList>
            <person name="Debruyn J.M."/>
            <person name="Radosevich M."/>
            <person name="Wommack K.E."/>
            <person name="Polson S.W."/>
            <person name="Hauser L.J."/>
            <person name="Fawaz M.N."/>
            <person name="Korlach J."/>
            <person name="Tsai Y.C."/>
        </authorList>
    </citation>
    <scope>NUCLEOTIDE SEQUENCE [LARGE SCALE GENOMIC DNA]</scope>
    <source>
        <strain evidence="3 4">KBS708</strain>
        <plasmid evidence="4">Plasmid 1</plasmid>
    </source>
</reference>
<dbReference type="KEGG" id="gba:J421_5099"/>
<dbReference type="AlphaFoldDB" id="W0RNQ4"/>
<evidence type="ECO:0000313" key="3">
    <source>
        <dbReference type="EMBL" id="AHG92634.1"/>
    </source>
</evidence>
<gene>
    <name evidence="3" type="ORF">J421_5099</name>
</gene>
<feature type="region of interest" description="Disordered" evidence="1">
    <location>
        <begin position="124"/>
        <end position="145"/>
    </location>
</feature>
<evidence type="ECO:0000313" key="4">
    <source>
        <dbReference type="Proteomes" id="UP000019151"/>
    </source>
</evidence>
<geneLocation type="plasmid" evidence="3 4">
    <name>1</name>
</geneLocation>
<name>W0RNQ4_9BACT</name>
<dbReference type="HOGENOM" id="CLU_127639_0_0_0"/>
<dbReference type="PROSITE" id="PS51819">
    <property type="entry name" value="VOC"/>
    <property type="match status" value="1"/>
</dbReference>
<accession>W0RNQ4</accession>
<dbReference type="PATRIC" id="fig|861299.3.peg.5154"/>
<dbReference type="Proteomes" id="UP000019151">
    <property type="component" value="Plasmid 1"/>
</dbReference>
<dbReference type="RefSeq" id="WP_025413965.1">
    <property type="nucleotide sequence ID" value="NZ_CP007129.1"/>
</dbReference>
<dbReference type="InterPro" id="IPR041581">
    <property type="entry name" value="Glyoxalase_6"/>
</dbReference>
<dbReference type="Pfam" id="PF18029">
    <property type="entry name" value="Glyoxalase_6"/>
    <property type="match status" value="1"/>
</dbReference>
<keyword evidence="4" id="KW-1185">Reference proteome</keyword>
<dbReference type="Gene3D" id="3.10.180.10">
    <property type="entry name" value="2,3-Dihydroxybiphenyl 1,2-Dioxygenase, domain 1"/>
    <property type="match status" value="1"/>
</dbReference>
<dbReference type="InterPro" id="IPR037523">
    <property type="entry name" value="VOC_core"/>
</dbReference>
<dbReference type="PANTHER" id="PTHR33993">
    <property type="entry name" value="GLYOXALASE-RELATED"/>
    <property type="match status" value="1"/>
</dbReference>
<sequence>MTDRIRVSGIGGVFFKARDPVALAAWYREHLGVEVGAGQTHAVFEAGPDGRDASGAQVQTVWSAFPADTTYFGTGTAGWMINYRVANLDAMLEQLRAAGGWVSEKIEDAGYGRFGWAADPEGNRFELWEPAPDEPSTGAEDPPAA</sequence>
<dbReference type="SUPFAM" id="SSF54593">
    <property type="entry name" value="Glyoxalase/Bleomycin resistance protein/Dihydroxybiphenyl dioxygenase"/>
    <property type="match status" value="1"/>
</dbReference>
<keyword evidence="3" id="KW-0614">Plasmid</keyword>
<feature type="domain" description="VOC" evidence="2">
    <location>
        <begin position="9"/>
        <end position="130"/>
    </location>
</feature>
<protein>
    <submittedName>
        <fullName evidence="3">Glyoxalase-like domain protein</fullName>
    </submittedName>
</protein>
<proteinExistence type="predicted"/>
<organism evidence="3 4">
    <name type="scientific">Gemmatirosa kalamazoonensis</name>
    <dbReference type="NCBI Taxonomy" id="861299"/>
    <lineage>
        <taxon>Bacteria</taxon>
        <taxon>Pseudomonadati</taxon>
        <taxon>Gemmatimonadota</taxon>
        <taxon>Gemmatimonadia</taxon>
        <taxon>Gemmatimonadales</taxon>
        <taxon>Gemmatimonadaceae</taxon>
        <taxon>Gemmatirosa</taxon>
    </lineage>
</organism>
<dbReference type="EMBL" id="CP007129">
    <property type="protein sequence ID" value="AHG92634.1"/>
    <property type="molecule type" value="Genomic_DNA"/>
</dbReference>
<dbReference type="InterPro" id="IPR029068">
    <property type="entry name" value="Glyas_Bleomycin-R_OHBP_Dase"/>
</dbReference>
<dbReference type="InterPro" id="IPR052164">
    <property type="entry name" value="Anthracycline_SecMetBiosynth"/>
</dbReference>
<dbReference type="PANTHER" id="PTHR33993:SF5">
    <property type="entry name" value="GLYOXALASE"/>
    <property type="match status" value="1"/>
</dbReference>
<evidence type="ECO:0000256" key="1">
    <source>
        <dbReference type="SAM" id="MobiDB-lite"/>
    </source>
</evidence>
<evidence type="ECO:0000259" key="2">
    <source>
        <dbReference type="PROSITE" id="PS51819"/>
    </source>
</evidence>